<feature type="region of interest" description="Disordered" evidence="1">
    <location>
        <begin position="106"/>
        <end position="135"/>
    </location>
</feature>
<name>A0ABP4WZU4_9MICO</name>
<sequence>MDARSEYEAAMAVRTQGEVITAHRRALLGLTSAQRAVLLDAVRTHLLTGTRHTSDDVDALARFVACAEMRRPGSLLGRVTPDLAHRLRGFVVTALPVLPSRIRERHDVGEPETPARRKGSGWDCQGPVGTAQWRS</sequence>
<dbReference type="RefSeq" id="WP_344066640.1">
    <property type="nucleotide sequence ID" value="NZ_BAAAPN010000055.1"/>
</dbReference>
<evidence type="ECO:0000256" key="1">
    <source>
        <dbReference type="SAM" id="MobiDB-lite"/>
    </source>
</evidence>
<dbReference type="Proteomes" id="UP001501475">
    <property type="component" value="Unassembled WGS sequence"/>
</dbReference>
<comment type="caution">
    <text evidence="2">The sequence shown here is derived from an EMBL/GenBank/DDBJ whole genome shotgun (WGS) entry which is preliminary data.</text>
</comment>
<feature type="compositionally biased region" description="Basic and acidic residues" evidence="1">
    <location>
        <begin position="106"/>
        <end position="115"/>
    </location>
</feature>
<evidence type="ECO:0000313" key="3">
    <source>
        <dbReference type="Proteomes" id="UP001501475"/>
    </source>
</evidence>
<organism evidence="2 3">
    <name type="scientific">Nostocoides vanveenii</name>
    <dbReference type="NCBI Taxonomy" id="330835"/>
    <lineage>
        <taxon>Bacteria</taxon>
        <taxon>Bacillati</taxon>
        <taxon>Actinomycetota</taxon>
        <taxon>Actinomycetes</taxon>
        <taxon>Micrococcales</taxon>
        <taxon>Intrasporangiaceae</taxon>
        <taxon>Nostocoides</taxon>
    </lineage>
</organism>
<gene>
    <name evidence="2" type="ORF">GCM10009810_24180</name>
</gene>
<reference evidence="3" key="1">
    <citation type="journal article" date="2019" name="Int. J. Syst. Evol. Microbiol.">
        <title>The Global Catalogue of Microorganisms (GCM) 10K type strain sequencing project: providing services to taxonomists for standard genome sequencing and annotation.</title>
        <authorList>
            <consortium name="The Broad Institute Genomics Platform"/>
            <consortium name="The Broad Institute Genome Sequencing Center for Infectious Disease"/>
            <person name="Wu L."/>
            <person name="Ma J."/>
        </authorList>
    </citation>
    <scope>NUCLEOTIDE SEQUENCE [LARGE SCALE GENOMIC DNA]</scope>
    <source>
        <strain evidence="3">JCM 15591</strain>
    </source>
</reference>
<accession>A0ABP4WZU4</accession>
<keyword evidence="3" id="KW-1185">Reference proteome</keyword>
<dbReference type="EMBL" id="BAAAPN010000055">
    <property type="protein sequence ID" value="GAA1764305.1"/>
    <property type="molecule type" value="Genomic_DNA"/>
</dbReference>
<protein>
    <submittedName>
        <fullName evidence="2">Uncharacterized protein</fullName>
    </submittedName>
</protein>
<evidence type="ECO:0000313" key="2">
    <source>
        <dbReference type="EMBL" id="GAA1764305.1"/>
    </source>
</evidence>
<proteinExistence type="predicted"/>